<protein>
    <submittedName>
        <fullName evidence="1">Helix-turn-helix domain-containing protein</fullName>
    </submittedName>
</protein>
<evidence type="ECO:0000313" key="1">
    <source>
        <dbReference type="EMBL" id="MEW9491182.1"/>
    </source>
</evidence>
<comment type="caution">
    <text evidence="1">The sequence shown here is derived from an EMBL/GenBank/DDBJ whole genome shotgun (WGS) entry which is preliminary data.</text>
</comment>
<evidence type="ECO:0000313" key="2">
    <source>
        <dbReference type="Proteomes" id="UP000053480"/>
    </source>
</evidence>
<dbReference type="EMBL" id="JZWS03000003">
    <property type="protein sequence ID" value="MEW9491182.1"/>
    <property type="molecule type" value="Genomic_DNA"/>
</dbReference>
<name>A0ACC6TMS6_9CREN</name>
<reference evidence="1" key="1">
    <citation type="submission" date="2024-07" db="EMBL/GenBank/DDBJ databases">
        <title>Metagenome and Metagenome-Assembled Genomes of Archaea from a hot spring from the geothermal field of Los Azufres, Mexico.</title>
        <authorList>
            <person name="Marin-Paredes R."/>
            <person name="Martinez-Romero E."/>
            <person name="Servin-Garciduenas L.E."/>
        </authorList>
    </citation>
    <scope>NUCLEOTIDE SEQUENCE</scope>
    <source>
        <strain evidence="1">AZ1-454</strain>
    </source>
</reference>
<sequence length="114" mass="13257">MEESLLNRENENEKWHNIKCCYRLSETEVACFIKLNELGKPVTSQELAGIMRFSKTTVESSLRRLIDLGLVVRKKLEGSRIGRPKYVYSLPTDLWDKVKVDLHKCAESMRNTKL</sequence>
<organism evidence="1 2">
    <name type="scientific">Candidatus Aramenus sulfurataquae</name>
    <dbReference type="NCBI Taxonomy" id="1326980"/>
    <lineage>
        <taxon>Archaea</taxon>
        <taxon>Thermoproteota</taxon>
        <taxon>Thermoprotei</taxon>
        <taxon>Sulfolobales</taxon>
        <taxon>Sulfolobaceae</taxon>
        <taxon>Candidatus Aramenus</taxon>
    </lineage>
</organism>
<proteinExistence type="predicted"/>
<gene>
    <name evidence="1" type="ORF">TQ35_0003135</name>
</gene>
<accession>A0ACC6TMS6</accession>
<dbReference type="Proteomes" id="UP000053480">
    <property type="component" value="Unassembled WGS sequence"/>
</dbReference>